<name>A0A8J5NBA3_HOMAM</name>
<evidence type="ECO:0000313" key="2">
    <source>
        <dbReference type="Proteomes" id="UP000747542"/>
    </source>
</evidence>
<dbReference type="EMBL" id="JAHLQT010002128">
    <property type="protein sequence ID" value="KAG7177486.1"/>
    <property type="molecule type" value="Genomic_DNA"/>
</dbReference>
<proteinExistence type="predicted"/>
<dbReference type="Proteomes" id="UP000747542">
    <property type="component" value="Unassembled WGS sequence"/>
</dbReference>
<evidence type="ECO:0000313" key="1">
    <source>
        <dbReference type="EMBL" id="KAG7177486.1"/>
    </source>
</evidence>
<dbReference type="AlphaFoldDB" id="A0A8J5NBA3"/>
<feature type="non-terminal residue" evidence="1">
    <location>
        <position position="83"/>
    </location>
</feature>
<keyword evidence="2" id="KW-1185">Reference proteome</keyword>
<gene>
    <name evidence="1" type="ORF">Hamer_G025505</name>
</gene>
<organism evidence="1 2">
    <name type="scientific">Homarus americanus</name>
    <name type="common">American lobster</name>
    <dbReference type="NCBI Taxonomy" id="6706"/>
    <lineage>
        <taxon>Eukaryota</taxon>
        <taxon>Metazoa</taxon>
        <taxon>Ecdysozoa</taxon>
        <taxon>Arthropoda</taxon>
        <taxon>Crustacea</taxon>
        <taxon>Multicrustacea</taxon>
        <taxon>Malacostraca</taxon>
        <taxon>Eumalacostraca</taxon>
        <taxon>Eucarida</taxon>
        <taxon>Decapoda</taxon>
        <taxon>Pleocyemata</taxon>
        <taxon>Astacidea</taxon>
        <taxon>Nephropoidea</taxon>
        <taxon>Nephropidae</taxon>
        <taxon>Homarus</taxon>
    </lineage>
</organism>
<protein>
    <submittedName>
        <fullName evidence="1">Uncharacterized protein</fullName>
    </submittedName>
</protein>
<reference evidence="1" key="1">
    <citation type="journal article" date="2021" name="Sci. Adv.">
        <title>The American lobster genome reveals insights on longevity, neural, and immune adaptations.</title>
        <authorList>
            <person name="Polinski J.M."/>
            <person name="Zimin A.V."/>
            <person name="Clark K.F."/>
            <person name="Kohn A.B."/>
            <person name="Sadowski N."/>
            <person name="Timp W."/>
            <person name="Ptitsyn A."/>
            <person name="Khanna P."/>
            <person name="Romanova D.Y."/>
            <person name="Williams P."/>
            <person name="Greenwood S.J."/>
            <person name="Moroz L.L."/>
            <person name="Walt D.R."/>
            <person name="Bodnar A.G."/>
        </authorList>
    </citation>
    <scope>NUCLEOTIDE SEQUENCE</scope>
    <source>
        <strain evidence="1">GMGI-L3</strain>
    </source>
</reference>
<comment type="caution">
    <text evidence="1">The sequence shown here is derived from an EMBL/GenBank/DDBJ whole genome shotgun (WGS) entry which is preliminary data.</text>
</comment>
<sequence length="83" mass="9588">MELIVLEVTTNLLTTSTSTSIDASATLPPYLTPHGQPDNVTLVFAVNETCQYNYRPVNFTEYLYEYRKETWIPITWRELVKVS</sequence>
<accession>A0A8J5NBA3</accession>